<dbReference type="RefSeq" id="WP_069782906.1">
    <property type="nucleotide sequence ID" value="NZ_CP017248.1"/>
</dbReference>
<accession>A0A1D7YLH8</accession>
<dbReference type="SUPFAM" id="SSF56042">
    <property type="entry name" value="PurM C-terminal domain-like"/>
    <property type="match status" value="1"/>
</dbReference>
<keyword evidence="8 9" id="KW-0711">Selenium</keyword>
<dbReference type="InterPro" id="IPR016188">
    <property type="entry name" value="PurM-like_N"/>
</dbReference>
<comment type="cofactor">
    <cofactor evidence="9">
        <name>Mg(2+)</name>
        <dbReference type="ChEBI" id="CHEBI:18420"/>
    </cofactor>
    <text evidence="9">Binds 1 Mg(2+) ion per monomer.</text>
</comment>
<dbReference type="InterPro" id="IPR023061">
    <property type="entry name" value="SelD_I"/>
</dbReference>
<dbReference type="PIRSF" id="PIRSF036407">
    <property type="entry name" value="Selenphspht_syn"/>
    <property type="match status" value="1"/>
</dbReference>
<dbReference type="Pfam" id="PF00586">
    <property type="entry name" value="AIRS"/>
    <property type="match status" value="1"/>
</dbReference>
<feature type="binding site" description="in other chain" evidence="9">
    <location>
        <begin position="58"/>
        <end position="60"/>
    </location>
    <ligand>
        <name>ATP</name>
        <dbReference type="ChEBI" id="CHEBI:30616"/>
        <note>ligand shared between dimeric partners</note>
    </ligand>
</feature>
<evidence type="ECO:0000259" key="10">
    <source>
        <dbReference type="Pfam" id="PF00586"/>
    </source>
</evidence>
<feature type="site" description="Important for catalytic activity" evidence="9">
    <location>
        <position position="27"/>
    </location>
</feature>
<feature type="binding site" description="in other chain" evidence="9">
    <location>
        <position position="100"/>
    </location>
    <ligand>
        <name>ATP</name>
        <dbReference type="ChEBI" id="CHEBI:30616"/>
        <note>ligand shared between dimeric partners</note>
    </ligand>
</feature>
<dbReference type="CDD" id="cd02195">
    <property type="entry name" value="SelD"/>
    <property type="match status" value="1"/>
</dbReference>
<dbReference type="KEGG" id="spun:BFF78_39835"/>
<evidence type="ECO:0000256" key="2">
    <source>
        <dbReference type="ARBA" id="ARBA00022679"/>
    </source>
</evidence>
<sequence>MTSTSTPIREAPVRLTQYAHGGGCACKIPPGELEEVVAGLTVPQLAGGDTPLLVGLATGDDAAVITYRGTAVVSTADFFTPVVDDPYDWGRIAAANALSDVYAMGGRPVLAVNLLAWPRDRLPFALAREVLRGGLDVATQAGCHVGGGHSVDDPEPKYGMAVTGLADPARLLRNDAGRPGLPLSLTKPLGVGVLNNRHKVTGERFEQAVATMAALNRDASQAALAAGITCATDITGFGFLGHLHKLAQASGVTAVVDTAAVPYLDGAREAVRDGYVSGGTRRNLEWVAPYTDFGTTDADTRLLLADAQTSGGLLVAGEVPGAPVVGELVARGRHSLVLR</sequence>
<keyword evidence="2 9" id="KW-0808">Transferase</keyword>
<evidence type="ECO:0000259" key="11">
    <source>
        <dbReference type="Pfam" id="PF02769"/>
    </source>
</evidence>
<reference evidence="13" key="1">
    <citation type="submission" date="2016-09" db="EMBL/GenBank/DDBJ databases">
        <title>Streptomyces puniciscabiei strain:TW1S1 Genome sequencing and assembly.</title>
        <authorList>
            <person name="Kim M.-K."/>
            <person name="Kim S.B."/>
        </authorList>
    </citation>
    <scope>NUCLEOTIDE SEQUENCE [LARGE SCALE GENOMIC DNA]</scope>
    <source>
        <strain evidence="13">TW1S1</strain>
    </source>
</reference>
<feature type="binding site" evidence="9">
    <location>
        <position position="233"/>
    </location>
    <ligand>
        <name>Mg(2+)</name>
        <dbReference type="ChEBI" id="CHEBI:18420"/>
    </ligand>
</feature>
<feature type="active site" evidence="9">
    <location>
        <position position="24"/>
    </location>
</feature>
<dbReference type="Gene3D" id="3.90.650.10">
    <property type="entry name" value="PurM-like C-terminal domain"/>
    <property type="match status" value="1"/>
</dbReference>
<evidence type="ECO:0000256" key="3">
    <source>
        <dbReference type="ARBA" id="ARBA00022723"/>
    </source>
</evidence>
<dbReference type="Pfam" id="PF02769">
    <property type="entry name" value="AIRS_C"/>
    <property type="match status" value="1"/>
</dbReference>
<evidence type="ECO:0000256" key="9">
    <source>
        <dbReference type="HAMAP-Rule" id="MF_00625"/>
    </source>
</evidence>
<dbReference type="SUPFAM" id="SSF55326">
    <property type="entry name" value="PurM N-terminal domain-like"/>
    <property type="match status" value="1"/>
</dbReference>
<comment type="subunit">
    <text evidence="9">Homodimer.</text>
</comment>
<dbReference type="InterPro" id="IPR004536">
    <property type="entry name" value="SPS/SelD"/>
</dbReference>
<keyword evidence="3 9" id="KW-0479">Metal-binding</keyword>
<dbReference type="PANTHER" id="PTHR10256">
    <property type="entry name" value="SELENIDE, WATER DIKINASE"/>
    <property type="match status" value="1"/>
</dbReference>
<evidence type="ECO:0000256" key="4">
    <source>
        <dbReference type="ARBA" id="ARBA00022741"/>
    </source>
</evidence>
<dbReference type="InterPro" id="IPR010918">
    <property type="entry name" value="PurM-like_C_dom"/>
</dbReference>
<dbReference type="GO" id="GO:0005737">
    <property type="term" value="C:cytoplasm"/>
    <property type="evidence" value="ECO:0007669"/>
    <property type="project" value="TreeGrafter"/>
</dbReference>
<feature type="binding site" description="in other chain" evidence="9">
    <location>
        <position position="27"/>
    </location>
    <ligand>
        <name>ATP</name>
        <dbReference type="ChEBI" id="CHEBI:30616"/>
        <note>ligand shared between dimeric partners</note>
    </ligand>
</feature>
<dbReference type="PANTHER" id="PTHR10256:SF0">
    <property type="entry name" value="INACTIVE SELENIDE, WATER DIKINASE-LIKE PROTEIN-RELATED"/>
    <property type="match status" value="1"/>
</dbReference>
<dbReference type="GO" id="GO:0004756">
    <property type="term" value="F:selenide, water dikinase activity"/>
    <property type="evidence" value="ECO:0007669"/>
    <property type="project" value="UniProtKB-UniRule"/>
</dbReference>
<evidence type="ECO:0000313" key="13">
    <source>
        <dbReference type="Proteomes" id="UP000094960"/>
    </source>
</evidence>
<feature type="binding site" evidence="9">
    <location>
        <position position="100"/>
    </location>
    <ligand>
        <name>Mg(2+)</name>
        <dbReference type="ChEBI" id="CHEBI:18420"/>
    </ligand>
</feature>
<keyword evidence="5 9" id="KW-0418">Kinase</keyword>
<name>A0A1D7YLH8_9ACTN</name>
<evidence type="ECO:0000256" key="7">
    <source>
        <dbReference type="ARBA" id="ARBA00022842"/>
    </source>
</evidence>
<evidence type="ECO:0000256" key="1">
    <source>
        <dbReference type="ARBA" id="ARBA00008026"/>
    </source>
</evidence>
<dbReference type="EMBL" id="CP017248">
    <property type="protein sequence ID" value="AOR36396.1"/>
    <property type="molecule type" value="Genomic_DNA"/>
</dbReference>
<dbReference type="NCBIfam" id="NF002098">
    <property type="entry name" value="PRK00943.1"/>
    <property type="match status" value="1"/>
</dbReference>
<feature type="binding site" description="in other chain" evidence="9">
    <location>
        <position position="77"/>
    </location>
    <ligand>
        <name>ATP</name>
        <dbReference type="ChEBI" id="CHEBI:30616"/>
        <note>ligand shared between dimeric partners</note>
    </ligand>
</feature>
<dbReference type="Gene3D" id="3.30.1330.10">
    <property type="entry name" value="PurM-like, N-terminal domain"/>
    <property type="match status" value="1"/>
</dbReference>
<comment type="similarity">
    <text evidence="1 9">Belongs to the selenophosphate synthase 1 family. Class I subfamily.</text>
</comment>
<dbReference type="InterPro" id="IPR036921">
    <property type="entry name" value="PurM-like_N_sf"/>
</dbReference>
<feature type="binding site" evidence="9">
    <location>
        <position position="61"/>
    </location>
    <ligand>
        <name>Mg(2+)</name>
        <dbReference type="ChEBI" id="CHEBI:18420"/>
    </ligand>
</feature>
<keyword evidence="7 9" id="KW-0460">Magnesium</keyword>
<dbReference type="InterPro" id="IPR036676">
    <property type="entry name" value="PurM-like_C_sf"/>
</dbReference>
<dbReference type="AlphaFoldDB" id="A0A1D7YLH8"/>
<dbReference type="Proteomes" id="UP000094960">
    <property type="component" value="Chromosome"/>
</dbReference>
<comment type="function">
    <text evidence="9">Synthesizes selenophosphate from selenide and ATP.</text>
</comment>
<evidence type="ECO:0000256" key="6">
    <source>
        <dbReference type="ARBA" id="ARBA00022840"/>
    </source>
</evidence>
<feature type="domain" description="PurM-like C-terminal" evidence="11">
    <location>
        <begin position="179"/>
        <end position="267"/>
    </location>
</feature>
<keyword evidence="4 9" id="KW-0547">Nucleotide-binding</keyword>
<organism evidence="12 13">
    <name type="scientific">Streptomyces fodineus</name>
    <dbReference type="NCBI Taxonomy" id="1904616"/>
    <lineage>
        <taxon>Bacteria</taxon>
        <taxon>Bacillati</taxon>
        <taxon>Actinomycetota</taxon>
        <taxon>Actinomycetes</taxon>
        <taxon>Kitasatosporales</taxon>
        <taxon>Streptomycetaceae</taxon>
        <taxon>Streptomyces</taxon>
    </lineage>
</organism>
<dbReference type="NCBIfam" id="TIGR00476">
    <property type="entry name" value="selD"/>
    <property type="match status" value="1"/>
</dbReference>
<dbReference type="GO" id="GO:0000287">
    <property type="term" value="F:magnesium ion binding"/>
    <property type="evidence" value="ECO:0007669"/>
    <property type="project" value="UniProtKB-UniRule"/>
</dbReference>
<evidence type="ECO:0000256" key="8">
    <source>
        <dbReference type="ARBA" id="ARBA00023266"/>
    </source>
</evidence>
<evidence type="ECO:0000256" key="5">
    <source>
        <dbReference type="ARBA" id="ARBA00022777"/>
    </source>
</evidence>
<comment type="catalytic activity">
    <reaction evidence="9">
        <text>hydrogenselenide + ATP + H2O = selenophosphate + AMP + phosphate + 2 H(+)</text>
        <dbReference type="Rhea" id="RHEA:18737"/>
        <dbReference type="ChEBI" id="CHEBI:15377"/>
        <dbReference type="ChEBI" id="CHEBI:15378"/>
        <dbReference type="ChEBI" id="CHEBI:16144"/>
        <dbReference type="ChEBI" id="CHEBI:29317"/>
        <dbReference type="ChEBI" id="CHEBI:30616"/>
        <dbReference type="ChEBI" id="CHEBI:43474"/>
        <dbReference type="ChEBI" id="CHEBI:456215"/>
        <dbReference type="EC" id="2.7.9.3"/>
    </reaction>
</comment>
<feature type="binding site" evidence="9">
    <location>
        <begin position="148"/>
        <end position="150"/>
    </location>
    <ligand>
        <name>ATP</name>
        <dbReference type="ChEBI" id="CHEBI:30616"/>
        <note>ligand shared between dimeric partners</note>
    </ligand>
</feature>
<keyword evidence="6 9" id="KW-0067">ATP-binding</keyword>
<keyword evidence="13" id="KW-1185">Reference proteome</keyword>
<feature type="domain" description="PurM-like N-terminal" evidence="10">
    <location>
        <begin position="59"/>
        <end position="165"/>
    </location>
</feature>
<dbReference type="FunFam" id="3.30.1330.10:FF:000003">
    <property type="entry name" value="Selenide, water dikinase"/>
    <property type="match status" value="1"/>
</dbReference>
<dbReference type="EC" id="2.7.9.3" evidence="9"/>
<proteinExistence type="inferred from homology"/>
<dbReference type="GO" id="GO:0016260">
    <property type="term" value="P:selenocysteine biosynthetic process"/>
    <property type="evidence" value="ECO:0007669"/>
    <property type="project" value="InterPro"/>
</dbReference>
<dbReference type="GO" id="GO:0005524">
    <property type="term" value="F:ATP binding"/>
    <property type="evidence" value="ECO:0007669"/>
    <property type="project" value="UniProtKB-UniRule"/>
</dbReference>
<dbReference type="HAMAP" id="MF_00625">
    <property type="entry name" value="SelD"/>
    <property type="match status" value="1"/>
</dbReference>
<gene>
    <name evidence="9" type="primary">selD</name>
    <name evidence="12" type="ORF">BFF78_39835</name>
</gene>
<evidence type="ECO:0000313" key="12">
    <source>
        <dbReference type="EMBL" id="AOR36396.1"/>
    </source>
</evidence>
<protein>
    <recommendedName>
        <fullName evidence="9">Selenide, water dikinase</fullName>
        <ecNumber evidence="9">2.7.9.3</ecNumber>
    </recommendedName>
    <alternativeName>
        <fullName evidence="9">Selenium donor protein</fullName>
    </alternativeName>
    <alternativeName>
        <fullName evidence="9">Selenophosphate synthase</fullName>
    </alternativeName>
</protein>